<dbReference type="WBParaSite" id="SSLN_0000138301-mRNA-1">
    <property type="protein sequence ID" value="SSLN_0000138301-mRNA-1"/>
    <property type="gene ID" value="SSLN_0000138301"/>
</dbReference>
<protein>
    <submittedName>
        <fullName evidence="2">Myosin_tail_1 domain-containing protein</fullName>
    </submittedName>
</protein>
<evidence type="ECO:0000313" key="2">
    <source>
        <dbReference type="WBParaSite" id="SSLN_0000138301-mRNA-1"/>
    </source>
</evidence>
<proteinExistence type="predicted"/>
<keyword evidence="1" id="KW-0175">Coiled coil</keyword>
<name>A0A183SAT1_SCHSO</name>
<accession>A0A183SAT1</accession>
<reference evidence="2" key="1">
    <citation type="submission" date="2016-06" db="UniProtKB">
        <authorList>
            <consortium name="WormBaseParasite"/>
        </authorList>
    </citation>
    <scope>IDENTIFICATION</scope>
</reference>
<dbReference type="AlphaFoldDB" id="A0A183SAT1"/>
<sequence length="257" mass="30382">LDEEITVMRLYLNKMKTEAKSLQSRVHQLEEERVQNIQLMRKSEEESKDFAIRVREFEVKVLNLTDKADESESRKRQLQETVDSLNAEVAMMRANEQLLSGAGASNKQILTGQSEIREKLDEEFKRQSEQYALQTKQLRGELDARDKRNEELKDETSRLTFQLEKASEENKLLREQLESTSSRLDTLEKEQMKRDQAKQDLRGLEETIVKELNSLTTLRRLFIQDLRNRVKKVLLYKSYSPYFSIDLLGIWFFIKIE</sequence>
<evidence type="ECO:0000256" key="1">
    <source>
        <dbReference type="SAM" id="Coils"/>
    </source>
</evidence>
<organism evidence="2">
    <name type="scientific">Schistocephalus solidus</name>
    <name type="common">Tapeworm</name>
    <dbReference type="NCBI Taxonomy" id="70667"/>
    <lineage>
        <taxon>Eukaryota</taxon>
        <taxon>Metazoa</taxon>
        <taxon>Spiralia</taxon>
        <taxon>Lophotrochozoa</taxon>
        <taxon>Platyhelminthes</taxon>
        <taxon>Cestoda</taxon>
        <taxon>Eucestoda</taxon>
        <taxon>Diphyllobothriidea</taxon>
        <taxon>Diphyllobothriidae</taxon>
        <taxon>Schistocephalus</taxon>
    </lineage>
</organism>
<feature type="coiled-coil region" evidence="1">
    <location>
        <begin position="12"/>
        <end position="214"/>
    </location>
</feature>